<feature type="transmembrane region" description="Helical" evidence="1">
    <location>
        <begin position="81"/>
        <end position="100"/>
    </location>
</feature>
<keyword evidence="4" id="KW-1185">Reference proteome</keyword>
<dbReference type="GO" id="GO:0016740">
    <property type="term" value="F:transferase activity"/>
    <property type="evidence" value="ECO:0007669"/>
    <property type="project" value="UniProtKB-KW"/>
</dbReference>
<feature type="domain" description="Glycosyltransferase RgtA/B/C/D-like" evidence="2">
    <location>
        <begin position="3"/>
        <end position="100"/>
    </location>
</feature>
<dbReference type="Proteomes" id="UP000242427">
    <property type="component" value="Unassembled WGS sequence"/>
</dbReference>
<feature type="transmembrane region" description="Helical" evidence="1">
    <location>
        <begin position="6"/>
        <end position="29"/>
    </location>
</feature>
<dbReference type="InterPro" id="IPR038731">
    <property type="entry name" value="RgtA/B/C-like"/>
</dbReference>
<dbReference type="OrthoDB" id="8933800at2"/>
<dbReference type="Pfam" id="PF13231">
    <property type="entry name" value="PMT_2"/>
    <property type="match status" value="1"/>
</dbReference>
<dbReference type="EMBL" id="PXWG01000372">
    <property type="protein sequence ID" value="PSJ23899.1"/>
    <property type="molecule type" value="Genomic_DNA"/>
</dbReference>
<evidence type="ECO:0000256" key="1">
    <source>
        <dbReference type="SAM" id="Phobius"/>
    </source>
</evidence>
<protein>
    <submittedName>
        <fullName evidence="3">4-amino-4-deoxy-L-arabinose transferase</fullName>
    </submittedName>
</protein>
<proteinExistence type="predicted"/>
<keyword evidence="1" id="KW-1133">Transmembrane helix</keyword>
<sequence>MPVTSLMGLFASTDAPLILCWTLASWMLWRAQVTNRLHYWLLCGMACGIGLLGKYTMAAFALTAIWTLWGVPGPKRGVLRIGPWLTVAVAGALLAPNIWWNVQNDFPTLAHTAEITTDSTRSGGIAAVARFLGGQVAMLGPL</sequence>
<gene>
    <name evidence="3" type="ORF">B7P34_36295</name>
</gene>
<name>A0A9X7JHM5_9ACTN</name>
<organism evidence="3 4">
    <name type="scientific">Streptosporangium nondiastaticum</name>
    <dbReference type="NCBI Taxonomy" id="35764"/>
    <lineage>
        <taxon>Bacteria</taxon>
        <taxon>Bacillati</taxon>
        <taxon>Actinomycetota</taxon>
        <taxon>Actinomycetes</taxon>
        <taxon>Streptosporangiales</taxon>
        <taxon>Streptosporangiaceae</taxon>
        <taxon>Streptosporangium</taxon>
    </lineage>
</organism>
<keyword evidence="1" id="KW-0472">Membrane</keyword>
<evidence type="ECO:0000313" key="3">
    <source>
        <dbReference type="EMBL" id="PSJ23899.1"/>
    </source>
</evidence>
<evidence type="ECO:0000259" key="2">
    <source>
        <dbReference type="Pfam" id="PF13231"/>
    </source>
</evidence>
<accession>A0A9X7JHM5</accession>
<keyword evidence="1" id="KW-0812">Transmembrane</keyword>
<feature type="transmembrane region" description="Helical" evidence="1">
    <location>
        <begin position="41"/>
        <end position="69"/>
    </location>
</feature>
<dbReference type="AlphaFoldDB" id="A0A9X7JHM5"/>
<feature type="non-terminal residue" evidence="3">
    <location>
        <position position="142"/>
    </location>
</feature>
<reference evidence="3 4" key="1">
    <citation type="submission" date="2018-03" db="EMBL/GenBank/DDBJ databases">
        <title>Chitinolytic properties of Streptosporangium nondiastaticum TBG75A20.</title>
        <authorList>
            <person name="Gayathri V."/>
            <person name="Shiburaj S."/>
        </authorList>
    </citation>
    <scope>NUCLEOTIDE SEQUENCE [LARGE SCALE GENOMIC DNA]</scope>
    <source>
        <strain evidence="3 4">TBG75A20</strain>
    </source>
</reference>
<evidence type="ECO:0000313" key="4">
    <source>
        <dbReference type="Proteomes" id="UP000242427"/>
    </source>
</evidence>
<comment type="caution">
    <text evidence="3">The sequence shown here is derived from an EMBL/GenBank/DDBJ whole genome shotgun (WGS) entry which is preliminary data.</text>
</comment>
<keyword evidence="3" id="KW-0808">Transferase</keyword>